<feature type="region of interest" description="Disordered" evidence="1">
    <location>
        <begin position="720"/>
        <end position="754"/>
    </location>
</feature>
<proteinExistence type="predicted"/>
<reference evidence="2 3" key="1">
    <citation type="submission" date="2017-09" db="EMBL/GenBank/DDBJ databases">
        <title>Genome sequencing of Besnoitia besnoiti strain Bb-Ger1.</title>
        <authorList>
            <person name="Schares G."/>
            <person name="Venepally P."/>
            <person name="Lorenzi H.A."/>
        </authorList>
    </citation>
    <scope>NUCLEOTIDE SEQUENCE [LARGE SCALE GENOMIC DNA]</scope>
    <source>
        <strain evidence="2 3">Bb-Ger1</strain>
    </source>
</reference>
<name>A0A2A9M9C9_BESBE</name>
<keyword evidence="3" id="KW-1185">Reference proteome</keyword>
<dbReference type="VEuPathDB" id="ToxoDB:BESB_066380"/>
<feature type="region of interest" description="Disordered" evidence="1">
    <location>
        <begin position="1216"/>
        <end position="1239"/>
    </location>
</feature>
<feature type="compositionally biased region" description="Basic and acidic residues" evidence="1">
    <location>
        <begin position="473"/>
        <end position="484"/>
    </location>
</feature>
<comment type="caution">
    <text evidence="2">The sequence shown here is derived from an EMBL/GenBank/DDBJ whole genome shotgun (WGS) entry which is preliminary data.</text>
</comment>
<sequence length="1295" mass="136192">MRQAGHPSGADAPEALRRRRVEAQAPAGLSPSPRVSLRGLVVVDLILQCEMGSTRPAGGRGARSLNSRKEAEWLLIRLADPHGCRLRAGCGDSCSGGSAEGAATDESVWNGDSDISWSGGFVDVCVPPRLLRSRVSAQRFRTLHVGMILSLENLLHLVFSSLSPSFAAPPAASFRASSPASSVSPRASAPRRPLSSSACSAAAPGSLRAAALPPWLPSYLSTFLFSLSPPPHSPQMPRPLLRHRRSSPGGLLRRAGAAAGEPPEGRHKGEAGVAGQGEAAEEQSSETRRGSEDGAERRCEPRPRFWKASGAQGSGAAIGGAAVRGDASVRREPSLAGLEGESHEAPGRSRRPRRLRRCLECGDLLLGMQKLNHMQQKAVASLLQAVETLPSTRLSGAFPSSQLDSSFPRCRGPSGLPSPARASDEFGSFGFEGGRERCASPSRASEDAVKQPGDKRPAGCLHPEEEAEATQPTHEEQKARDVRPPKQSADAPVGEARCETQGSPARETIPCNAGGEPAEAKRLERQRRADEALLERGEGADTEGCCAPVRTFPVLDDNFFHVVLEFASTSEISVEGFDSSALTWAAVPSQGLFLQHSRPLPSSAVTSSSPLSSLSPSVPGSSSSPQASSHPAFGSPLAATLPVCRFPARASSRGALKFRLCIGCVCCCLCTSCTLVRERVSLTLRVSPSLSACHPYALAPQGEPLSVPPSFLFCARNARSPSASGARRNPRPPPGGRQTAATGAERDKGEANAALGWSSSPRQRCYEDRVSSSLEPPGVFQRQASREPTLAPGVRLDAMAAALSLSFPLSYSLVSPPQAPAAPVAVNNDFAVSACASIPPGHVSSPPPSRWCRESLASSGCPAAPVSRLSSSEVPAGFQPVNCSRPWVLACSLEAILRVVASFVCCRCLLPVAFEGLCACGLRLRKAGRGCANSRLLLSILAVVQDSASIHKYPVAFQNATGLALLDGLYRRQSGRREAQIDTPGACRMCGEREAQGRGGRGGLQRTAEIDDELEALSESRRRELFEASRSFSVPSRPAFAVPPCAASSPLSADVSRAAASAASHPALGPVAAARGSSPEEESDEEPHDSGFVCSGLCDSAARLAVGAVAESLLARGKAQDVLFEGLSCPRCLQLAPLALQRDYLAPYFPACSRANREGLPPGADAPHAEEHPRVHLLLEGLVRRVVVPAPAASLRRLAAPSCDLRGAQRAAETGEAAHACGPAAKESGKPRESRHKRTAGFARCGGAGRERGVEEGEAGVVPVLLCMRMRELDARQEATLLLDSCFRDLQVGRF</sequence>
<accession>A0A2A9M9C9</accession>
<dbReference type="EMBL" id="NWUJ01000006">
    <property type="protein sequence ID" value="PFH34605.1"/>
    <property type="molecule type" value="Genomic_DNA"/>
</dbReference>
<feature type="compositionally biased region" description="Basic and acidic residues" evidence="1">
    <location>
        <begin position="433"/>
        <end position="457"/>
    </location>
</feature>
<dbReference type="Proteomes" id="UP000224006">
    <property type="component" value="Chromosome VI"/>
</dbReference>
<evidence type="ECO:0000313" key="2">
    <source>
        <dbReference type="EMBL" id="PFH34605.1"/>
    </source>
</evidence>
<dbReference type="RefSeq" id="XP_029218614.1">
    <property type="nucleotide sequence ID" value="XM_029365031.1"/>
</dbReference>
<feature type="region of interest" description="Disordered" evidence="1">
    <location>
        <begin position="1066"/>
        <end position="1090"/>
    </location>
</feature>
<feature type="region of interest" description="Disordered" evidence="1">
    <location>
        <begin position="174"/>
        <end position="199"/>
    </location>
</feature>
<organism evidence="2 3">
    <name type="scientific">Besnoitia besnoiti</name>
    <name type="common">Apicomplexan protozoan</name>
    <dbReference type="NCBI Taxonomy" id="94643"/>
    <lineage>
        <taxon>Eukaryota</taxon>
        <taxon>Sar</taxon>
        <taxon>Alveolata</taxon>
        <taxon>Apicomplexa</taxon>
        <taxon>Conoidasida</taxon>
        <taxon>Coccidia</taxon>
        <taxon>Eucoccidiorida</taxon>
        <taxon>Eimeriorina</taxon>
        <taxon>Sarcocystidae</taxon>
        <taxon>Besnoitia</taxon>
    </lineage>
</organism>
<feature type="compositionally biased region" description="Low complexity" evidence="1">
    <location>
        <begin position="247"/>
        <end position="262"/>
    </location>
</feature>
<evidence type="ECO:0000256" key="1">
    <source>
        <dbReference type="SAM" id="MobiDB-lite"/>
    </source>
</evidence>
<dbReference type="GeneID" id="40311564"/>
<dbReference type="KEGG" id="bbes:BESB_066380"/>
<feature type="compositionally biased region" description="Basic and acidic residues" evidence="1">
    <location>
        <begin position="285"/>
        <end position="303"/>
    </location>
</feature>
<evidence type="ECO:0000313" key="3">
    <source>
        <dbReference type="Proteomes" id="UP000224006"/>
    </source>
</evidence>
<feature type="region of interest" description="Disordered" evidence="1">
    <location>
        <begin position="398"/>
        <end position="516"/>
    </location>
</feature>
<gene>
    <name evidence="2" type="ORF">BESB_066380</name>
</gene>
<feature type="region of interest" description="Disordered" evidence="1">
    <location>
        <begin position="230"/>
        <end position="352"/>
    </location>
</feature>
<protein>
    <submittedName>
        <fullName evidence="2">Uncharacterized protein</fullName>
    </submittedName>
</protein>